<dbReference type="PANTHER" id="PTHR12560:SF49">
    <property type="entry name" value="CERAMIDE SYNTHASE 1 LOH3"/>
    <property type="match status" value="1"/>
</dbReference>
<name>A0A176VTE3_MARPO</name>
<feature type="region of interest" description="Disordered" evidence="6">
    <location>
        <begin position="37"/>
        <end position="84"/>
    </location>
</feature>
<dbReference type="GO" id="GO:0050291">
    <property type="term" value="F:sphingosine N-acyltransferase activity"/>
    <property type="evidence" value="ECO:0007669"/>
    <property type="project" value="InterPro"/>
</dbReference>
<dbReference type="PANTHER" id="PTHR12560">
    <property type="entry name" value="LONGEVITY ASSURANCE FACTOR 1 LAG1"/>
    <property type="match status" value="1"/>
</dbReference>
<evidence type="ECO:0000313" key="10">
    <source>
        <dbReference type="Proteomes" id="UP000077202"/>
    </source>
</evidence>
<dbReference type="GO" id="GO:0005789">
    <property type="term" value="C:endoplasmic reticulum membrane"/>
    <property type="evidence" value="ECO:0007669"/>
    <property type="project" value="UniProtKB-SubCell"/>
</dbReference>
<evidence type="ECO:0000256" key="1">
    <source>
        <dbReference type="ARBA" id="ARBA00004477"/>
    </source>
</evidence>
<feature type="compositionally biased region" description="Basic and acidic residues" evidence="6">
    <location>
        <begin position="64"/>
        <end position="83"/>
    </location>
</feature>
<evidence type="ECO:0000256" key="7">
    <source>
        <dbReference type="SAM" id="Phobius"/>
    </source>
</evidence>
<evidence type="ECO:0000259" key="8">
    <source>
        <dbReference type="PROSITE" id="PS50922"/>
    </source>
</evidence>
<accession>A0A176VTE3</accession>
<comment type="subcellular location">
    <subcellularLocation>
        <location evidence="1">Endoplasmic reticulum membrane</location>
        <topology evidence="1">Multi-pass membrane protein</topology>
    </subcellularLocation>
</comment>
<feature type="region of interest" description="Disordered" evidence="6">
    <location>
        <begin position="1"/>
        <end position="21"/>
    </location>
</feature>
<keyword evidence="4 5" id="KW-0472">Membrane</keyword>
<proteinExistence type="predicted"/>
<feature type="domain" description="TLC" evidence="8">
    <location>
        <begin position="246"/>
        <end position="458"/>
    </location>
</feature>
<dbReference type="AlphaFoldDB" id="A0A176VTE3"/>
<evidence type="ECO:0000256" key="5">
    <source>
        <dbReference type="PROSITE-ProRule" id="PRU00205"/>
    </source>
</evidence>
<dbReference type="SMART" id="SM00724">
    <property type="entry name" value="TLC"/>
    <property type="match status" value="1"/>
</dbReference>
<sequence>MFWLRMHMKRSSRPPHQTPEKRLFKLAAFVLEGRKEAAAEEAGGIAQSEERGARGGATQPAAQAERKRRSERERERKAGRGREGCGISYRQIHRTLHTYSRRTVQVWSTKSVLRGARSRAEETGAREGLVAGLSRWPWFLAPQPSGGSVRASAVLALAGGGSLDILEVSIARWQRGEWPDWDAESYPEAKDLLLIPMFAVFFFTARYLLDTLVFESLGRRFIYGKAEFSLKGFNDAEKDALRKTHVKFKESMWKMCYYLSAEIFALVASYNEPYFYDTEKFWLGPGSQHWPDQKAKLKLKLLYGYAGGFYAYSIIALVFWETRRKDFGVSMSHHIATVILIVFSYLARFARPGSIVLAVHDASDIFLEVGKLTKYSGSEIIPSISFVVFAISWIVLRLIIFPFWIIRSTSIEVLGLLDKNYKNGPLLYYCFNTLLISLLVLHIYWWILIWRMIVRQVKARGKVADDVRSDSEEDEEHEKDD</sequence>
<evidence type="ECO:0000256" key="6">
    <source>
        <dbReference type="SAM" id="MobiDB-lite"/>
    </source>
</evidence>
<keyword evidence="2 5" id="KW-0812">Transmembrane</keyword>
<dbReference type="InterPro" id="IPR006634">
    <property type="entry name" value="TLC-dom"/>
</dbReference>
<dbReference type="Pfam" id="PF03798">
    <property type="entry name" value="TRAM_LAG1_CLN8"/>
    <property type="match status" value="1"/>
</dbReference>
<dbReference type="InterPro" id="IPR016439">
    <property type="entry name" value="Lag1/Lac1-like"/>
</dbReference>
<dbReference type="Proteomes" id="UP000077202">
    <property type="component" value="Unassembled WGS sequence"/>
</dbReference>
<keyword evidence="3 7" id="KW-1133">Transmembrane helix</keyword>
<dbReference type="GO" id="GO:0046513">
    <property type="term" value="P:ceramide biosynthetic process"/>
    <property type="evidence" value="ECO:0007669"/>
    <property type="project" value="InterPro"/>
</dbReference>
<feature type="transmembrane region" description="Helical" evidence="7">
    <location>
        <begin position="332"/>
        <end position="350"/>
    </location>
</feature>
<feature type="transmembrane region" description="Helical" evidence="7">
    <location>
        <begin position="301"/>
        <end position="320"/>
    </location>
</feature>
<evidence type="ECO:0000256" key="4">
    <source>
        <dbReference type="ARBA" id="ARBA00023136"/>
    </source>
</evidence>
<protein>
    <recommendedName>
        <fullName evidence="8">TLC domain-containing protein</fullName>
    </recommendedName>
</protein>
<reference evidence="9" key="1">
    <citation type="submission" date="2016-03" db="EMBL/GenBank/DDBJ databases">
        <title>Mechanisms controlling the formation of the plant cell surface in tip-growing cells are functionally conserved among land plants.</title>
        <authorList>
            <person name="Honkanen S."/>
            <person name="Jones V.A."/>
            <person name="Morieri G."/>
            <person name="Champion C."/>
            <person name="Hetherington A.J."/>
            <person name="Kelly S."/>
            <person name="Saint-Marcoux D."/>
            <person name="Proust H."/>
            <person name="Prescott H."/>
            <person name="Dolan L."/>
        </authorList>
    </citation>
    <scope>NUCLEOTIDE SEQUENCE [LARGE SCALE GENOMIC DNA]</scope>
    <source>
        <tissue evidence="9">Whole gametophyte</tissue>
    </source>
</reference>
<feature type="compositionally biased region" description="Basic residues" evidence="6">
    <location>
        <begin position="1"/>
        <end position="13"/>
    </location>
</feature>
<comment type="caution">
    <text evidence="9">The sequence shown here is derived from an EMBL/GenBank/DDBJ whole genome shotgun (WGS) entry which is preliminary data.</text>
</comment>
<dbReference type="PROSITE" id="PS50922">
    <property type="entry name" value="TLC"/>
    <property type="match status" value="1"/>
</dbReference>
<evidence type="ECO:0000256" key="2">
    <source>
        <dbReference type="ARBA" id="ARBA00022692"/>
    </source>
</evidence>
<evidence type="ECO:0000256" key="3">
    <source>
        <dbReference type="ARBA" id="ARBA00022989"/>
    </source>
</evidence>
<feature type="transmembrane region" description="Helical" evidence="7">
    <location>
        <begin position="380"/>
        <end position="406"/>
    </location>
</feature>
<keyword evidence="10" id="KW-1185">Reference proteome</keyword>
<feature type="transmembrane region" description="Helical" evidence="7">
    <location>
        <begin position="426"/>
        <end position="450"/>
    </location>
</feature>
<dbReference type="EMBL" id="LVLJ01002695">
    <property type="protein sequence ID" value="OAE23997.1"/>
    <property type="molecule type" value="Genomic_DNA"/>
</dbReference>
<organism evidence="9 10">
    <name type="scientific">Marchantia polymorpha subsp. ruderalis</name>
    <dbReference type="NCBI Taxonomy" id="1480154"/>
    <lineage>
        <taxon>Eukaryota</taxon>
        <taxon>Viridiplantae</taxon>
        <taxon>Streptophyta</taxon>
        <taxon>Embryophyta</taxon>
        <taxon>Marchantiophyta</taxon>
        <taxon>Marchantiopsida</taxon>
        <taxon>Marchantiidae</taxon>
        <taxon>Marchantiales</taxon>
        <taxon>Marchantiaceae</taxon>
        <taxon>Marchantia</taxon>
    </lineage>
</organism>
<gene>
    <name evidence="9" type="ORF">AXG93_1330s1060</name>
</gene>
<evidence type="ECO:0000313" key="9">
    <source>
        <dbReference type="EMBL" id="OAE23997.1"/>
    </source>
</evidence>